<dbReference type="InterPro" id="IPR025992">
    <property type="entry name" value="Haem-bd"/>
</dbReference>
<dbReference type="STRING" id="517418.Ctha_0741"/>
<dbReference type="KEGG" id="cts:Ctha_0741"/>
<dbReference type="HOGENOM" id="CLU_120447_0_0_10"/>
<dbReference type="Pfam" id="PF14376">
    <property type="entry name" value="Haem_bd"/>
    <property type="match status" value="1"/>
</dbReference>
<dbReference type="RefSeq" id="WP_012499294.1">
    <property type="nucleotide sequence ID" value="NC_011026.1"/>
</dbReference>
<reference evidence="2 3" key="1">
    <citation type="submission" date="2008-06" db="EMBL/GenBank/DDBJ databases">
        <title>Complete sequence of Chloroherpeton thalassium ATCC 35110.</title>
        <authorList>
            <consortium name="US DOE Joint Genome Institute"/>
            <person name="Lucas S."/>
            <person name="Copeland A."/>
            <person name="Lapidus A."/>
            <person name="Glavina del Rio T."/>
            <person name="Dalin E."/>
            <person name="Tice H."/>
            <person name="Bruce D."/>
            <person name="Goodwin L."/>
            <person name="Pitluck S."/>
            <person name="Schmutz J."/>
            <person name="Larimer F."/>
            <person name="Land M."/>
            <person name="Hauser L."/>
            <person name="Kyrpides N."/>
            <person name="Mikhailova N."/>
            <person name="Liu Z."/>
            <person name="Li T."/>
            <person name="Zhao F."/>
            <person name="Overmann J."/>
            <person name="Bryant D.A."/>
            <person name="Richardson P."/>
        </authorList>
    </citation>
    <scope>NUCLEOTIDE SEQUENCE [LARGE SCALE GENOMIC DNA]</scope>
    <source>
        <strain evidence="3">ATCC 35110 / GB-78</strain>
    </source>
</reference>
<dbReference type="GO" id="GO:0009055">
    <property type="term" value="F:electron transfer activity"/>
    <property type="evidence" value="ECO:0007669"/>
    <property type="project" value="InterPro"/>
</dbReference>
<dbReference type="EMBL" id="CP001100">
    <property type="protein sequence ID" value="ACF13210.1"/>
    <property type="molecule type" value="Genomic_DNA"/>
</dbReference>
<protein>
    <recommendedName>
        <fullName evidence="1">Haem-binding domain-containing protein</fullName>
    </recommendedName>
</protein>
<dbReference type="GO" id="GO:0020037">
    <property type="term" value="F:heme binding"/>
    <property type="evidence" value="ECO:0007669"/>
    <property type="project" value="InterPro"/>
</dbReference>
<evidence type="ECO:0000313" key="3">
    <source>
        <dbReference type="Proteomes" id="UP000001208"/>
    </source>
</evidence>
<keyword evidence="3" id="KW-1185">Reference proteome</keyword>
<organism evidence="2 3">
    <name type="scientific">Chloroherpeton thalassium (strain ATCC 35110 / GB-78)</name>
    <dbReference type="NCBI Taxonomy" id="517418"/>
    <lineage>
        <taxon>Bacteria</taxon>
        <taxon>Pseudomonadati</taxon>
        <taxon>Chlorobiota</taxon>
        <taxon>Chlorobiia</taxon>
        <taxon>Chlorobiales</taxon>
        <taxon>Chloroherpetonaceae</taxon>
        <taxon>Chloroherpeton</taxon>
    </lineage>
</organism>
<dbReference type="eggNOG" id="COG2010">
    <property type="taxonomic scope" value="Bacteria"/>
</dbReference>
<name>B3QW97_CHLT3</name>
<dbReference type="SMART" id="SM01235">
    <property type="entry name" value="Haem_bd"/>
    <property type="match status" value="1"/>
</dbReference>
<gene>
    <name evidence="2" type="ordered locus">Ctha_0741</name>
</gene>
<feature type="domain" description="Haem-binding" evidence="1">
    <location>
        <begin position="9"/>
        <end position="138"/>
    </location>
</feature>
<dbReference type="Proteomes" id="UP000001208">
    <property type="component" value="Chromosome"/>
</dbReference>
<dbReference type="AlphaFoldDB" id="B3QW97"/>
<dbReference type="SUPFAM" id="SSF46626">
    <property type="entry name" value="Cytochrome c"/>
    <property type="match status" value="1"/>
</dbReference>
<dbReference type="InterPro" id="IPR036909">
    <property type="entry name" value="Cyt_c-like_dom_sf"/>
</dbReference>
<accession>B3QW97</accession>
<proteinExistence type="predicted"/>
<sequence>MKKTLLIIVAVLIGAQLIPVERSNPPVQADFNENDEVKKVFKRACYDCHSNETVWPLYSYVAPVSWMVSAHVEEGREELNFSDWNHYTDKKKRKKAEEALEEIEKGKMPMPGYTMIHKEAALSEQDIQLVRRWANETYGSSLSEPHEEARPAAQD</sequence>
<evidence type="ECO:0000313" key="2">
    <source>
        <dbReference type="EMBL" id="ACF13210.1"/>
    </source>
</evidence>
<dbReference type="OrthoDB" id="196738at2"/>
<evidence type="ECO:0000259" key="1">
    <source>
        <dbReference type="SMART" id="SM01235"/>
    </source>
</evidence>